<dbReference type="AlphaFoldDB" id="A0AAV5TBF2"/>
<feature type="non-terminal residue" evidence="7">
    <location>
        <position position="79"/>
    </location>
</feature>
<dbReference type="PANTHER" id="PTHR12270:SF25">
    <property type="entry name" value="GLYCOSYLTRANSFERASE-LIKE PROTEIN LARGE"/>
    <property type="match status" value="1"/>
</dbReference>
<feature type="non-terminal residue" evidence="7">
    <location>
        <position position="1"/>
    </location>
</feature>
<dbReference type="GO" id="GO:0015020">
    <property type="term" value="F:glucuronosyltransferase activity"/>
    <property type="evidence" value="ECO:0007669"/>
    <property type="project" value="TreeGrafter"/>
</dbReference>
<evidence type="ECO:0000256" key="2">
    <source>
        <dbReference type="ARBA" id="ARBA00022692"/>
    </source>
</evidence>
<keyword evidence="4" id="KW-1133">Transmembrane helix</keyword>
<protein>
    <recommendedName>
        <fullName evidence="9">Hexosyltransferase</fullName>
    </recommendedName>
</protein>
<organism evidence="7 8">
    <name type="scientific">Pristionchus entomophagus</name>
    <dbReference type="NCBI Taxonomy" id="358040"/>
    <lineage>
        <taxon>Eukaryota</taxon>
        <taxon>Metazoa</taxon>
        <taxon>Ecdysozoa</taxon>
        <taxon>Nematoda</taxon>
        <taxon>Chromadorea</taxon>
        <taxon>Rhabditida</taxon>
        <taxon>Rhabditina</taxon>
        <taxon>Diplogasteromorpha</taxon>
        <taxon>Diplogasteroidea</taxon>
        <taxon>Neodiplogasteridae</taxon>
        <taxon>Pristionchus</taxon>
    </lineage>
</organism>
<dbReference type="GO" id="GO:0005794">
    <property type="term" value="C:Golgi apparatus"/>
    <property type="evidence" value="ECO:0007669"/>
    <property type="project" value="TreeGrafter"/>
</dbReference>
<evidence type="ECO:0000256" key="1">
    <source>
        <dbReference type="ARBA" id="ARBA00004606"/>
    </source>
</evidence>
<evidence type="ECO:0000256" key="5">
    <source>
        <dbReference type="ARBA" id="ARBA00023136"/>
    </source>
</evidence>
<dbReference type="GO" id="GO:0035269">
    <property type="term" value="P:protein O-linked glycosylation via mannose"/>
    <property type="evidence" value="ECO:0007669"/>
    <property type="project" value="TreeGrafter"/>
</dbReference>
<evidence type="ECO:0000313" key="7">
    <source>
        <dbReference type="EMBL" id="GMS92891.1"/>
    </source>
</evidence>
<name>A0AAV5TBF2_9BILA</name>
<comment type="subcellular location">
    <subcellularLocation>
        <location evidence="1">Membrane</location>
        <topology evidence="1">Single-pass type II membrane protein</topology>
    </subcellularLocation>
</comment>
<evidence type="ECO:0008006" key="9">
    <source>
        <dbReference type="Google" id="ProtNLM"/>
    </source>
</evidence>
<accession>A0AAV5TBF2</accession>
<evidence type="ECO:0000313" key="8">
    <source>
        <dbReference type="Proteomes" id="UP001432027"/>
    </source>
</evidence>
<dbReference type="Pfam" id="PF13896">
    <property type="entry name" value="Glyco_transf_49"/>
    <property type="match status" value="1"/>
</dbReference>
<evidence type="ECO:0000256" key="6">
    <source>
        <dbReference type="ARBA" id="ARBA00023180"/>
    </source>
</evidence>
<proteinExistence type="predicted"/>
<keyword evidence="2" id="KW-0812">Transmembrane</keyword>
<keyword evidence="5" id="KW-0472">Membrane</keyword>
<sequence length="79" mass="8851">KFMSASHISRGRKNVAMHAVFKTGIYYPINYLRNVAFNASNTDFVLIADVDFIPSKGLYKSLRAAIKENQDEKVLVVSA</sequence>
<gene>
    <name evidence="7" type="ORF">PENTCL1PPCAC_15066</name>
</gene>
<keyword evidence="8" id="KW-1185">Reference proteome</keyword>
<dbReference type="Proteomes" id="UP001432027">
    <property type="component" value="Unassembled WGS sequence"/>
</dbReference>
<dbReference type="EMBL" id="BTSX01000004">
    <property type="protein sequence ID" value="GMS92891.1"/>
    <property type="molecule type" value="Genomic_DNA"/>
</dbReference>
<comment type="caution">
    <text evidence="7">The sequence shown here is derived from an EMBL/GenBank/DDBJ whole genome shotgun (WGS) entry which is preliminary data.</text>
</comment>
<dbReference type="PANTHER" id="PTHR12270">
    <property type="entry name" value="GLYCOSYLTRANSFERASE-RELATED"/>
    <property type="match status" value="1"/>
</dbReference>
<evidence type="ECO:0000256" key="3">
    <source>
        <dbReference type="ARBA" id="ARBA00022968"/>
    </source>
</evidence>
<evidence type="ECO:0000256" key="4">
    <source>
        <dbReference type="ARBA" id="ARBA00022989"/>
    </source>
</evidence>
<dbReference type="InterPro" id="IPR051292">
    <property type="entry name" value="Xyl/GlcA_transferase"/>
</dbReference>
<keyword evidence="3" id="KW-0735">Signal-anchor</keyword>
<reference evidence="7" key="1">
    <citation type="submission" date="2023-10" db="EMBL/GenBank/DDBJ databases">
        <title>Genome assembly of Pristionchus species.</title>
        <authorList>
            <person name="Yoshida K."/>
            <person name="Sommer R.J."/>
        </authorList>
    </citation>
    <scope>NUCLEOTIDE SEQUENCE</scope>
    <source>
        <strain evidence="7">RS0144</strain>
    </source>
</reference>
<dbReference type="GO" id="GO:0016020">
    <property type="term" value="C:membrane"/>
    <property type="evidence" value="ECO:0007669"/>
    <property type="project" value="UniProtKB-SubCell"/>
</dbReference>
<keyword evidence="6" id="KW-0325">Glycoprotein</keyword>
<dbReference type="GO" id="GO:0042285">
    <property type="term" value="F:xylosyltransferase activity"/>
    <property type="evidence" value="ECO:0007669"/>
    <property type="project" value="TreeGrafter"/>
</dbReference>